<name>A0AAV0B281_PHAPC</name>
<sequence length="267" mass="30906">MVKETIRSRPSPSQKRTVSDNQRKSPSNQRVKLLSLDNGDDDDSGRDQDRFRSLKSDLTVSLKRFISLRSEWDDIVLTKAIGQSIKVIELESEIESTLSNSDSVVRECEGMDQVRLKDGYAWKQYCKLDQLRQKLLVTIDDMFRVIQSVQDVIRQIEDLMFRSSKEFGNTIALESPVWYTWSLSRFYDYILELSEQFNESIGLNRCLINVISNTSTTDQDGKTTATMSERQAALSYLACQPMLYNRVELEEIFSVEIEDWNLIRAKP</sequence>
<evidence type="ECO:0000313" key="2">
    <source>
        <dbReference type="EMBL" id="CAH7676376.1"/>
    </source>
</evidence>
<reference evidence="2" key="1">
    <citation type="submission" date="2022-06" db="EMBL/GenBank/DDBJ databases">
        <authorList>
            <consortium name="SYNGENTA / RWTH Aachen University"/>
        </authorList>
    </citation>
    <scope>NUCLEOTIDE SEQUENCE</scope>
</reference>
<evidence type="ECO:0000313" key="3">
    <source>
        <dbReference type="Proteomes" id="UP001153365"/>
    </source>
</evidence>
<accession>A0AAV0B281</accession>
<dbReference type="Proteomes" id="UP001153365">
    <property type="component" value="Unassembled WGS sequence"/>
</dbReference>
<dbReference type="AlphaFoldDB" id="A0AAV0B281"/>
<evidence type="ECO:0000256" key="1">
    <source>
        <dbReference type="SAM" id="MobiDB-lite"/>
    </source>
</evidence>
<keyword evidence="3" id="KW-1185">Reference proteome</keyword>
<proteinExistence type="predicted"/>
<organism evidence="2 3">
    <name type="scientific">Phakopsora pachyrhizi</name>
    <name type="common">Asian soybean rust disease fungus</name>
    <dbReference type="NCBI Taxonomy" id="170000"/>
    <lineage>
        <taxon>Eukaryota</taxon>
        <taxon>Fungi</taxon>
        <taxon>Dikarya</taxon>
        <taxon>Basidiomycota</taxon>
        <taxon>Pucciniomycotina</taxon>
        <taxon>Pucciniomycetes</taxon>
        <taxon>Pucciniales</taxon>
        <taxon>Phakopsoraceae</taxon>
        <taxon>Phakopsora</taxon>
    </lineage>
</organism>
<protein>
    <submittedName>
        <fullName evidence="2">Expressed protein</fullName>
    </submittedName>
</protein>
<dbReference type="EMBL" id="CALTRL010002660">
    <property type="protein sequence ID" value="CAH7676376.1"/>
    <property type="molecule type" value="Genomic_DNA"/>
</dbReference>
<feature type="region of interest" description="Disordered" evidence="1">
    <location>
        <begin position="1"/>
        <end position="48"/>
    </location>
</feature>
<gene>
    <name evidence="2" type="ORF">PPACK8108_LOCUS11494</name>
</gene>
<comment type="caution">
    <text evidence="2">The sequence shown here is derived from an EMBL/GenBank/DDBJ whole genome shotgun (WGS) entry which is preliminary data.</text>
</comment>